<dbReference type="PANTHER" id="PTHR37526:SF1">
    <property type="entry name" value="PROTEIN TUSB"/>
    <property type="match status" value="1"/>
</dbReference>
<evidence type="ECO:0000313" key="2">
    <source>
        <dbReference type="Proteomes" id="UP000294914"/>
    </source>
</evidence>
<dbReference type="Pfam" id="PF04077">
    <property type="entry name" value="DsrH"/>
    <property type="match status" value="1"/>
</dbReference>
<dbReference type="Gene3D" id="3.40.1260.10">
    <property type="entry name" value="DsrEFH-like"/>
    <property type="match status" value="1"/>
</dbReference>
<dbReference type="AlphaFoldDB" id="A0A4R8IY43"/>
<keyword evidence="2" id="KW-1185">Reference proteome</keyword>
<reference evidence="1 2" key="1">
    <citation type="submission" date="2019-03" db="EMBL/GenBank/DDBJ databases">
        <title>Genomic Encyclopedia of Type Strains, Phase IV (KMG-IV): sequencing the most valuable type-strain genomes for metagenomic binning, comparative biology and taxonomic classification.</title>
        <authorList>
            <person name="Goeker M."/>
        </authorList>
    </citation>
    <scope>NUCLEOTIDE SEQUENCE [LARGE SCALE GENOMIC DNA]</scope>
    <source>
        <strain evidence="1 2">DSM 16326</strain>
    </source>
</reference>
<evidence type="ECO:0000313" key="1">
    <source>
        <dbReference type="EMBL" id="TDY02739.1"/>
    </source>
</evidence>
<dbReference type="OrthoDB" id="9795117at2"/>
<dbReference type="GO" id="GO:1990228">
    <property type="term" value="C:sulfurtransferase complex"/>
    <property type="evidence" value="ECO:0007669"/>
    <property type="project" value="TreeGrafter"/>
</dbReference>
<dbReference type="EMBL" id="SOQX01000002">
    <property type="protein sequence ID" value="TDY02739.1"/>
    <property type="molecule type" value="Genomic_DNA"/>
</dbReference>
<dbReference type="InterPro" id="IPR027396">
    <property type="entry name" value="DsrEFH-like"/>
</dbReference>
<dbReference type="NCBIfam" id="TIGR03011">
    <property type="entry name" value="sulf_tusB_dsrH"/>
    <property type="match status" value="1"/>
</dbReference>
<sequence>MPILHTVNKSPFERNSLDSAISHALKGSSVMLYEDGVYGAMKGTASADKISGAMKDVSFYVLGPDLKARGIDESKLIDGIKVVDYSDFVQLTVDNDKVSAWT</sequence>
<gene>
    <name evidence="1" type="ORF">EDC23_1120</name>
</gene>
<dbReference type="PANTHER" id="PTHR37526">
    <property type="entry name" value="PROTEIN TUSB"/>
    <property type="match status" value="1"/>
</dbReference>
<accession>A0A4R8IY43</accession>
<comment type="caution">
    <text evidence="1">The sequence shown here is derived from an EMBL/GenBank/DDBJ whole genome shotgun (WGS) entry which is preliminary data.</text>
</comment>
<name>A0A4R8IY43_9GAMM</name>
<protein>
    <submittedName>
        <fullName evidence="1">tRNA 2-thiouridine synthesizing protein B</fullName>
    </submittedName>
</protein>
<dbReference type="SUPFAM" id="SSF75169">
    <property type="entry name" value="DsrEFH-like"/>
    <property type="match status" value="1"/>
</dbReference>
<dbReference type="InterPro" id="IPR007215">
    <property type="entry name" value="Sulphur_relay_TusB/DsrH"/>
</dbReference>
<dbReference type="Proteomes" id="UP000294914">
    <property type="component" value="Unassembled WGS sequence"/>
</dbReference>
<proteinExistence type="predicted"/>
<organism evidence="1 2">
    <name type="scientific">Thiohalophilus thiocyanatoxydans</name>
    <dbReference type="NCBI Taxonomy" id="381308"/>
    <lineage>
        <taxon>Bacteria</taxon>
        <taxon>Pseudomonadati</taxon>
        <taxon>Pseudomonadota</taxon>
        <taxon>Gammaproteobacteria</taxon>
        <taxon>Thiohalomonadales</taxon>
        <taxon>Thiohalophilaceae</taxon>
        <taxon>Thiohalophilus</taxon>
    </lineage>
</organism>
<dbReference type="GO" id="GO:0002143">
    <property type="term" value="P:tRNA wobble position uridine thiolation"/>
    <property type="evidence" value="ECO:0007669"/>
    <property type="project" value="InterPro"/>
</dbReference>
<dbReference type="RefSeq" id="WP_134081962.1">
    <property type="nucleotide sequence ID" value="NZ_SOQX01000002.1"/>
</dbReference>